<dbReference type="EMBL" id="JAAAPK010000015">
    <property type="protein sequence ID" value="NBC45796.1"/>
    <property type="molecule type" value="Genomic_DNA"/>
</dbReference>
<keyword evidence="4" id="KW-1185">Reference proteome</keyword>
<protein>
    <submittedName>
        <fullName evidence="3">DUF2381 family protein</fullName>
    </submittedName>
</protein>
<evidence type="ECO:0000313" key="3">
    <source>
        <dbReference type="EMBL" id="NBC45796.1"/>
    </source>
</evidence>
<proteinExistence type="predicted"/>
<feature type="chain" id="PRO_5030829356" evidence="2">
    <location>
        <begin position="23"/>
        <end position="307"/>
    </location>
</feature>
<sequence length="307" mass="33422">MRIALPGTWALLGTLLAGAAVAEEHEHAVIRTLVLPEQPEAAPQRIYVKGQVVTVLRFEQDLAPLRARLVGGEGRFEPVGVVGRKVVLEPRRDLAPEEGFSLLVTLSDAREVPFLLRPPGRREHGSADQQLNVYKDRDGYEAMASALVDSEKENKTLRAENERFRKEESSEDHALAALLTAESEAQTPFKGVEHFSGADDDAELEGTVYRGKGKAAVVFKVKNLHAVRSWSMKSVRLVGVADARERSIAVRSSAAVFEPGTSGVIGLVVDGSAFLDGETLTTLRLELYRQDGLLQAIVQLDPALLGK</sequence>
<feature type="signal peptide" evidence="2">
    <location>
        <begin position="1"/>
        <end position="22"/>
    </location>
</feature>
<dbReference type="Pfam" id="PF09544">
    <property type="entry name" value="DUF2381"/>
    <property type="match status" value="1"/>
</dbReference>
<name>A0A7X5BTX5_9BACT</name>
<dbReference type="RefSeq" id="WP_139916188.1">
    <property type="nucleotide sequence ID" value="NZ_CBCSLE010000081.1"/>
</dbReference>
<evidence type="ECO:0000313" key="4">
    <source>
        <dbReference type="Proteomes" id="UP000537825"/>
    </source>
</evidence>
<evidence type="ECO:0000256" key="2">
    <source>
        <dbReference type="SAM" id="SignalP"/>
    </source>
</evidence>
<comment type="caution">
    <text evidence="3">The sequence shown here is derived from an EMBL/GenBank/DDBJ whole genome shotgun (WGS) entry which is preliminary data.</text>
</comment>
<dbReference type="AlphaFoldDB" id="A0A7X5BTX5"/>
<evidence type="ECO:0000256" key="1">
    <source>
        <dbReference type="SAM" id="Coils"/>
    </source>
</evidence>
<keyword evidence="1" id="KW-0175">Coiled coil</keyword>
<dbReference type="InterPro" id="IPR011754">
    <property type="entry name" value="Mxa_paralog_2268"/>
</dbReference>
<gene>
    <name evidence="3" type="ORF">GTZ93_38990</name>
</gene>
<keyword evidence="2" id="KW-0732">Signal</keyword>
<feature type="coiled-coil region" evidence="1">
    <location>
        <begin position="140"/>
        <end position="167"/>
    </location>
</feature>
<dbReference type="Proteomes" id="UP000537825">
    <property type="component" value="Unassembled WGS sequence"/>
</dbReference>
<reference evidence="3 4" key="1">
    <citation type="submission" date="2020-01" db="EMBL/GenBank/DDBJ databases">
        <title>The draft genome sequence of Corallococcus exiguus DSM 14696.</title>
        <authorList>
            <person name="Zhang X."/>
            <person name="Zhu H."/>
        </authorList>
    </citation>
    <scope>NUCLEOTIDE SEQUENCE [LARGE SCALE GENOMIC DNA]</scope>
    <source>
        <strain evidence="3 4">DSM 14696</strain>
    </source>
</reference>
<organism evidence="3 4">
    <name type="scientific">Corallococcus exiguus</name>
    <dbReference type="NCBI Taxonomy" id="83462"/>
    <lineage>
        <taxon>Bacteria</taxon>
        <taxon>Pseudomonadati</taxon>
        <taxon>Myxococcota</taxon>
        <taxon>Myxococcia</taxon>
        <taxon>Myxococcales</taxon>
        <taxon>Cystobacterineae</taxon>
        <taxon>Myxococcaceae</taxon>
        <taxon>Corallococcus</taxon>
    </lineage>
</organism>
<accession>A0A7X5BTX5</accession>